<protein>
    <recommendedName>
        <fullName evidence="1">Anhydro-N-acetylmuramic acid kinase</fullName>
        <ecNumber evidence="1">2.7.1.170</ecNumber>
    </recommendedName>
    <alternativeName>
        <fullName evidence="1">AnhMurNAc kinase</fullName>
    </alternativeName>
</protein>
<keyword evidence="1" id="KW-0119">Carbohydrate metabolism</keyword>
<dbReference type="EC" id="2.7.1.170" evidence="1"/>
<comment type="catalytic activity">
    <reaction evidence="1">
        <text>1,6-anhydro-N-acetyl-beta-muramate + ATP + H2O = N-acetyl-D-muramate 6-phosphate + ADP + H(+)</text>
        <dbReference type="Rhea" id="RHEA:24952"/>
        <dbReference type="ChEBI" id="CHEBI:15377"/>
        <dbReference type="ChEBI" id="CHEBI:15378"/>
        <dbReference type="ChEBI" id="CHEBI:30616"/>
        <dbReference type="ChEBI" id="CHEBI:58690"/>
        <dbReference type="ChEBI" id="CHEBI:58722"/>
        <dbReference type="ChEBI" id="CHEBI:456216"/>
        <dbReference type="EC" id="2.7.1.170"/>
    </reaction>
</comment>
<dbReference type="HAMAP" id="MF_01270">
    <property type="entry name" value="AnhMurNAc_kinase"/>
    <property type="match status" value="1"/>
</dbReference>
<keyword evidence="1" id="KW-0547">Nucleotide-binding</keyword>
<comment type="similarity">
    <text evidence="1">Belongs to the anhydro-N-acetylmuramic acid kinase family.</text>
</comment>
<gene>
    <name evidence="1" type="primary">anmK</name>
    <name evidence="2" type="ORF">RI844_17485</name>
</gene>
<dbReference type="Pfam" id="PF03702">
    <property type="entry name" value="AnmK"/>
    <property type="match status" value="1"/>
</dbReference>
<dbReference type="CDD" id="cd24050">
    <property type="entry name" value="ASKHA_NBD_ANMK"/>
    <property type="match status" value="1"/>
</dbReference>
<evidence type="ECO:0000256" key="1">
    <source>
        <dbReference type="HAMAP-Rule" id="MF_01270"/>
    </source>
</evidence>
<evidence type="ECO:0000313" key="2">
    <source>
        <dbReference type="EMBL" id="WOH37136.1"/>
    </source>
</evidence>
<dbReference type="GO" id="GO:0016301">
    <property type="term" value="F:kinase activity"/>
    <property type="evidence" value="ECO:0007669"/>
    <property type="project" value="UniProtKB-KW"/>
</dbReference>
<dbReference type="Proteomes" id="UP001301442">
    <property type="component" value="Chromosome"/>
</dbReference>
<sequence length="382" mass="41818">MMRPKVLVSSVDNDQYYIGIMSGTSADGIDLALVQFKADSHHLVASYFQAYNKTTQNLITSLYTPGNNEIDRMGELDKLLAEEFSSAISALLIQQNLSSDNIKAIGNHGQTIRHRPTSNSPFTLQVGCNQTLACLTGIRVIGKFRDKDIALGGQGAPLVPAFHKALFSTSKNNVCAVNIGGISNITFLPKDKRQKICGFDTGPGNALLDDWYRKHHEKCPHGIDLDGKWGRTGKVNTQLLTNMLDDPYFALPTPKSTGREYFHLDWLKTINLIEDVSPQDIQATLLALTCKTIANDLDKLCFNSEVILCGGGANNPELVKQLKVLLPEHCITTAENKGVENDSLEAVVFAWLAFAFDHNLKGNLPEVTGASHATTLGCEYQP</sequence>
<dbReference type="SUPFAM" id="SSF53067">
    <property type="entry name" value="Actin-like ATPase domain"/>
    <property type="match status" value="1"/>
</dbReference>
<dbReference type="RefSeq" id="WP_348395930.1">
    <property type="nucleotide sequence ID" value="NZ_CP136600.1"/>
</dbReference>
<feature type="binding site" evidence="1">
    <location>
        <begin position="23"/>
        <end position="30"/>
    </location>
    <ligand>
        <name>ATP</name>
        <dbReference type="ChEBI" id="CHEBI:30616"/>
    </ligand>
</feature>
<keyword evidence="1" id="KW-0067">ATP-binding</keyword>
<keyword evidence="3" id="KW-1185">Reference proteome</keyword>
<dbReference type="EMBL" id="CP136600">
    <property type="protein sequence ID" value="WOH37136.1"/>
    <property type="molecule type" value="Genomic_DNA"/>
</dbReference>
<dbReference type="PANTHER" id="PTHR30605">
    <property type="entry name" value="ANHYDRO-N-ACETYLMURAMIC ACID KINASE"/>
    <property type="match status" value="1"/>
</dbReference>
<keyword evidence="1 2" id="KW-0808">Transferase</keyword>
<comment type="function">
    <text evidence="1">Catalyzes the specific phosphorylation of 1,6-anhydro-N-acetylmuramic acid (anhMurNAc) with the simultaneous cleavage of the 1,6-anhydro ring, generating MurNAc-6-P. Is required for the utilization of anhMurNAc either imported from the medium or derived from its own cell wall murein, and thus plays a role in cell wall recycling.</text>
</comment>
<dbReference type="InterPro" id="IPR005338">
    <property type="entry name" value="Anhydro_N_Ac-Mur_kinase"/>
</dbReference>
<reference evidence="2 3" key="1">
    <citation type="submission" date="2023-09" db="EMBL/GenBank/DDBJ databases">
        <authorList>
            <person name="Qi X."/>
        </authorList>
    </citation>
    <scope>NUCLEOTIDE SEQUENCE [LARGE SCALE GENOMIC DNA]</scope>
    <source>
        <strain evidence="2 3">S1-1</strain>
    </source>
</reference>
<dbReference type="Gene3D" id="3.30.420.40">
    <property type="match status" value="2"/>
</dbReference>
<comment type="pathway">
    <text evidence="1">Cell wall biogenesis; peptidoglycan recycling.</text>
</comment>
<name>A0ABZ0GMX7_9GAMM</name>
<comment type="pathway">
    <text evidence="1">Amino-sugar metabolism; 1,6-anhydro-N-acetylmuramate degradation.</text>
</comment>
<organism evidence="2 3">
    <name type="scientific">Thalassotalea fonticola</name>
    <dbReference type="NCBI Taxonomy" id="3065649"/>
    <lineage>
        <taxon>Bacteria</taxon>
        <taxon>Pseudomonadati</taxon>
        <taxon>Pseudomonadota</taxon>
        <taxon>Gammaproteobacteria</taxon>
        <taxon>Alteromonadales</taxon>
        <taxon>Colwelliaceae</taxon>
        <taxon>Thalassotalea</taxon>
    </lineage>
</organism>
<dbReference type="InterPro" id="IPR043129">
    <property type="entry name" value="ATPase_NBD"/>
</dbReference>
<dbReference type="PANTHER" id="PTHR30605:SF0">
    <property type="entry name" value="ANHYDRO-N-ACETYLMURAMIC ACID KINASE"/>
    <property type="match status" value="1"/>
</dbReference>
<accession>A0ABZ0GMX7</accession>
<dbReference type="NCBIfam" id="NF007139">
    <property type="entry name" value="PRK09585.1-3"/>
    <property type="match status" value="1"/>
</dbReference>
<keyword evidence="1 2" id="KW-0418">Kinase</keyword>
<evidence type="ECO:0000313" key="3">
    <source>
        <dbReference type="Proteomes" id="UP001301442"/>
    </source>
</evidence>
<proteinExistence type="inferred from homology"/>